<dbReference type="STRING" id="1385512.N784_11075"/>
<evidence type="ECO:0000256" key="3">
    <source>
        <dbReference type="ARBA" id="ARBA00022801"/>
    </source>
</evidence>
<organism evidence="7 8">
    <name type="scientific">Pontibacillus litoralis JSM 072002</name>
    <dbReference type="NCBI Taxonomy" id="1385512"/>
    <lineage>
        <taxon>Bacteria</taxon>
        <taxon>Bacillati</taxon>
        <taxon>Bacillota</taxon>
        <taxon>Bacilli</taxon>
        <taxon>Bacillales</taxon>
        <taxon>Bacillaceae</taxon>
        <taxon>Pontibacillus</taxon>
    </lineage>
</organism>
<dbReference type="RefSeq" id="WP_036832718.1">
    <property type="nucleotide sequence ID" value="NZ_AVPG01000003.1"/>
</dbReference>
<dbReference type="InterPro" id="IPR050131">
    <property type="entry name" value="Peptidase_S8_subtilisin-like"/>
</dbReference>
<feature type="active site" description="Charge relay system" evidence="5">
    <location>
        <position position="206"/>
    </location>
</feature>
<name>A0A0A5GAY6_9BACI</name>
<dbReference type="Pfam" id="PF00082">
    <property type="entry name" value="Peptidase_S8"/>
    <property type="match status" value="1"/>
</dbReference>
<evidence type="ECO:0000256" key="5">
    <source>
        <dbReference type="PROSITE-ProRule" id="PRU01240"/>
    </source>
</evidence>
<proteinExistence type="inferred from homology"/>
<dbReference type="InterPro" id="IPR000209">
    <property type="entry name" value="Peptidase_S8/S53_dom"/>
</dbReference>
<sequence>MHIRSLILFLLYSIFAYLFQATFDTEDTIVAVLDSGIDMDHPMFEERLLQGFDLIDGDHIPNDEVGHGTQVTGIIMQLTEDSPVQVLPVRKLGNPNNTSLAILLSIISGADIVNMSFHQPYNPITQKVIEYGANKDVLFIASSGNEGKDTLTYPAKYEHVIPVAATNNKNSILSGNYGEGITYISPGINVLSAGLGGELTTTSGTSIASAYATGVFAYLKAEYPQASSEELVQYVNRYSRTIMYTIDDKHLELKTLDMAKFKAVTNKNSYMWFSDIHWGSEETMAPSIKLDAYNIDRLYLHDKGTFYQTYTGNTNSIMLPSHEGNHDVRIHFHDGDTWQDRRITYEIDSTPPTIETTITNNESAPKLHVQIDEPNIANVLINGHHPKHYLGYGPVDATLNHFTIIRPKETIVIEAIDTHGNSNTKIIH</sequence>
<dbReference type="Gene3D" id="3.40.50.200">
    <property type="entry name" value="Peptidase S8/S53 domain"/>
    <property type="match status" value="1"/>
</dbReference>
<gene>
    <name evidence="7" type="ORF">N784_11075</name>
</gene>
<dbReference type="GO" id="GO:0006508">
    <property type="term" value="P:proteolysis"/>
    <property type="evidence" value="ECO:0007669"/>
    <property type="project" value="UniProtKB-KW"/>
</dbReference>
<accession>A0A0A5GAY6</accession>
<keyword evidence="4 5" id="KW-0720">Serine protease</keyword>
<dbReference type="InterPro" id="IPR036852">
    <property type="entry name" value="Peptidase_S8/S53_dom_sf"/>
</dbReference>
<protein>
    <recommendedName>
        <fullName evidence="6">Peptidase S8/S53 domain-containing protein</fullName>
    </recommendedName>
</protein>
<dbReference type="AlphaFoldDB" id="A0A0A5GAY6"/>
<dbReference type="InterPro" id="IPR015500">
    <property type="entry name" value="Peptidase_S8_subtilisin-rel"/>
</dbReference>
<dbReference type="GO" id="GO:0004252">
    <property type="term" value="F:serine-type endopeptidase activity"/>
    <property type="evidence" value="ECO:0007669"/>
    <property type="project" value="UniProtKB-UniRule"/>
</dbReference>
<feature type="active site" description="Charge relay system" evidence="5">
    <location>
        <position position="34"/>
    </location>
</feature>
<keyword evidence="2 5" id="KW-0645">Protease</keyword>
<comment type="similarity">
    <text evidence="1 5">Belongs to the peptidase S8 family.</text>
</comment>
<evidence type="ECO:0000313" key="8">
    <source>
        <dbReference type="Proteomes" id="UP000030401"/>
    </source>
</evidence>
<evidence type="ECO:0000256" key="2">
    <source>
        <dbReference type="ARBA" id="ARBA00022670"/>
    </source>
</evidence>
<evidence type="ECO:0000256" key="1">
    <source>
        <dbReference type="ARBA" id="ARBA00011073"/>
    </source>
</evidence>
<dbReference type="PRINTS" id="PR00723">
    <property type="entry name" value="SUBTILISIN"/>
</dbReference>
<dbReference type="PANTHER" id="PTHR43806">
    <property type="entry name" value="PEPTIDASE S8"/>
    <property type="match status" value="1"/>
</dbReference>
<dbReference type="EMBL" id="AVPG01000003">
    <property type="protein sequence ID" value="KGX88280.1"/>
    <property type="molecule type" value="Genomic_DNA"/>
</dbReference>
<evidence type="ECO:0000313" key="7">
    <source>
        <dbReference type="EMBL" id="KGX88280.1"/>
    </source>
</evidence>
<dbReference type="PROSITE" id="PS00136">
    <property type="entry name" value="SUBTILASE_ASP"/>
    <property type="match status" value="1"/>
</dbReference>
<dbReference type="InterPro" id="IPR023827">
    <property type="entry name" value="Peptidase_S8_Asp-AS"/>
</dbReference>
<feature type="domain" description="Peptidase S8/S53" evidence="6">
    <location>
        <begin position="27"/>
        <end position="238"/>
    </location>
</feature>
<comment type="caution">
    <text evidence="7">The sequence shown here is derived from an EMBL/GenBank/DDBJ whole genome shotgun (WGS) entry which is preliminary data.</text>
</comment>
<dbReference type="OrthoDB" id="9798386at2"/>
<keyword evidence="8" id="KW-1185">Reference proteome</keyword>
<feature type="active site" description="Charge relay system" evidence="5">
    <location>
        <position position="67"/>
    </location>
</feature>
<evidence type="ECO:0000256" key="4">
    <source>
        <dbReference type="ARBA" id="ARBA00022825"/>
    </source>
</evidence>
<dbReference type="PANTHER" id="PTHR43806:SF11">
    <property type="entry name" value="CEREVISIN-RELATED"/>
    <property type="match status" value="1"/>
</dbReference>
<dbReference type="PROSITE" id="PS51892">
    <property type="entry name" value="SUBTILASE"/>
    <property type="match status" value="1"/>
</dbReference>
<dbReference type="SUPFAM" id="SSF52743">
    <property type="entry name" value="Subtilisin-like"/>
    <property type="match status" value="1"/>
</dbReference>
<dbReference type="eggNOG" id="COG1404">
    <property type="taxonomic scope" value="Bacteria"/>
</dbReference>
<keyword evidence="3 5" id="KW-0378">Hydrolase</keyword>
<reference evidence="7 8" key="1">
    <citation type="submission" date="2013-08" db="EMBL/GenBank/DDBJ databases">
        <authorList>
            <person name="Huang J."/>
            <person name="Wang G."/>
        </authorList>
    </citation>
    <scope>NUCLEOTIDE SEQUENCE [LARGE SCALE GENOMIC DNA]</scope>
    <source>
        <strain evidence="7 8">JSM 072002</strain>
    </source>
</reference>
<evidence type="ECO:0000259" key="6">
    <source>
        <dbReference type="Pfam" id="PF00082"/>
    </source>
</evidence>
<dbReference type="Proteomes" id="UP000030401">
    <property type="component" value="Unassembled WGS sequence"/>
</dbReference>